<dbReference type="EMBL" id="GAMC01007707">
    <property type="protein sequence ID" value="JAB98848.1"/>
    <property type="molecule type" value="mRNA"/>
</dbReference>
<organism evidence="2">
    <name type="scientific">Ceratitis capitata</name>
    <name type="common">Mediterranean fruit fly</name>
    <name type="synonym">Tephritis capitata</name>
    <dbReference type="NCBI Taxonomy" id="7213"/>
    <lineage>
        <taxon>Eukaryota</taxon>
        <taxon>Metazoa</taxon>
        <taxon>Ecdysozoa</taxon>
        <taxon>Arthropoda</taxon>
        <taxon>Hexapoda</taxon>
        <taxon>Insecta</taxon>
        <taxon>Pterygota</taxon>
        <taxon>Neoptera</taxon>
        <taxon>Endopterygota</taxon>
        <taxon>Diptera</taxon>
        <taxon>Brachycera</taxon>
        <taxon>Muscomorpha</taxon>
        <taxon>Tephritoidea</taxon>
        <taxon>Tephritidae</taxon>
        <taxon>Ceratitis</taxon>
        <taxon>Ceratitis</taxon>
    </lineage>
</organism>
<keyword evidence="1" id="KW-0732">Signal</keyword>
<sequence length="177" mass="20072">MDSPFFFCGFVSVMQWSVGLSIIAEASAFPSHCPSEFCGHKGSKPRIEQASCRCSTLSYRYVKIPNELLKRRTDACAMHHKARRSWQAFKKCIPQTIRSSIRSVSKVLIVNNCLTIHNGAHLTTTTTIRRYNKHTKQSFDIQRASIRVKWHTCSNVSEVVGVCPCSYVSLQVTQERT</sequence>
<name>W8BPW5_CERCA</name>
<reference evidence="2" key="2">
    <citation type="journal article" date="2014" name="BMC Genomics">
        <title>A genomic perspective to assessing quality of mass-reared SIT flies used in Mediterranean fruit fly (Ceratitis capitata) eradication in California.</title>
        <authorList>
            <person name="Calla B."/>
            <person name="Hall B."/>
            <person name="Hou S."/>
            <person name="Geib S.M."/>
        </authorList>
    </citation>
    <scope>NUCLEOTIDE SEQUENCE</scope>
</reference>
<feature type="signal peptide" evidence="1">
    <location>
        <begin position="1"/>
        <end position="28"/>
    </location>
</feature>
<reference evidence="2" key="1">
    <citation type="submission" date="2013-07" db="EMBL/GenBank/DDBJ databases">
        <authorList>
            <person name="Geib S."/>
        </authorList>
    </citation>
    <scope>NUCLEOTIDE SEQUENCE</scope>
</reference>
<accession>W8BPW5</accession>
<feature type="chain" id="PRO_5004906657" description="Secreted protein" evidence="1">
    <location>
        <begin position="29"/>
        <end position="177"/>
    </location>
</feature>
<evidence type="ECO:0008006" key="3">
    <source>
        <dbReference type="Google" id="ProtNLM"/>
    </source>
</evidence>
<proteinExistence type="evidence at transcript level"/>
<evidence type="ECO:0000256" key="1">
    <source>
        <dbReference type="SAM" id="SignalP"/>
    </source>
</evidence>
<dbReference type="AlphaFoldDB" id="W8BPW5"/>
<protein>
    <recommendedName>
        <fullName evidence="3">Secreted protein</fullName>
    </recommendedName>
</protein>
<evidence type="ECO:0000313" key="2">
    <source>
        <dbReference type="EMBL" id="JAB98848.1"/>
    </source>
</evidence>